<reference evidence="4" key="1">
    <citation type="submission" date="2015-08" db="EMBL/GenBank/DDBJ databases">
        <authorList>
            <person name="Babu N.S."/>
            <person name="Beckwith C.J."/>
            <person name="Beseler K.G."/>
            <person name="Brison A."/>
            <person name="Carone J.V."/>
            <person name="Caskin T.P."/>
            <person name="Diamond M."/>
            <person name="Durham M.E."/>
            <person name="Foxe J.M."/>
            <person name="Go M."/>
            <person name="Henderson B.A."/>
            <person name="Jones I.B."/>
            <person name="McGettigan J.A."/>
            <person name="Micheletti S.J."/>
            <person name="Nasrallah M.E."/>
            <person name="Ortiz D."/>
            <person name="Piller C.R."/>
            <person name="Privatt S.R."/>
            <person name="Schneider S.L."/>
            <person name="Sharp S."/>
            <person name="Smith T.C."/>
            <person name="Stanton J.D."/>
            <person name="Ullery H.E."/>
            <person name="Wilson R.J."/>
            <person name="Serrano M.G."/>
            <person name="Buck G."/>
            <person name="Lee V."/>
            <person name="Wang Y."/>
            <person name="Carvalho R."/>
            <person name="Voegtly L."/>
            <person name="Shi R."/>
            <person name="Duckworth R."/>
            <person name="Johnson A."/>
            <person name="Loviza R."/>
            <person name="Walstead R."/>
            <person name="Shah Z."/>
            <person name="Kiflezghi M."/>
            <person name="Wade K."/>
            <person name="Ball S.L."/>
            <person name="Bradley K.W."/>
            <person name="Asai D.J."/>
            <person name="Bowman C.A."/>
            <person name="Russell D.A."/>
            <person name="Pope W.H."/>
            <person name="Jacobs-Sera D."/>
            <person name="Hendrix R.W."/>
            <person name="Hatfull G.F."/>
        </authorList>
    </citation>
    <scope>NUCLEOTIDE SEQUENCE [LARGE SCALE GENOMIC DNA]</scope>
    <source>
        <strain evidence="4">JCM 19170</strain>
    </source>
</reference>
<dbReference type="Pfam" id="PF11191">
    <property type="entry name" value="DUF2782"/>
    <property type="match status" value="1"/>
</dbReference>
<dbReference type="EMBL" id="CYHH01000004">
    <property type="protein sequence ID" value="CUB06780.1"/>
    <property type="molecule type" value="Genomic_DNA"/>
</dbReference>
<protein>
    <recommendedName>
        <fullName evidence="5">DUF2782 domain-containing protein</fullName>
    </recommendedName>
</protein>
<keyword evidence="2" id="KW-0732">Signal</keyword>
<gene>
    <name evidence="3" type="ORF">Ga0061068_10441</name>
</gene>
<feature type="region of interest" description="Disordered" evidence="1">
    <location>
        <begin position="22"/>
        <end position="50"/>
    </location>
</feature>
<dbReference type="InterPro" id="IPR021357">
    <property type="entry name" value="DUF2782"/>
</dbReference>
<evidence type="ECO:0008006" key="5">
    <source>
        <dbReference type="Google" id="ProtNLM"/>
    </source>
</evidence>
<dbReference type="Gene3D" id="2.20.130.30">
    <property type="entry name" value="Protein of unknown function DUF2782"/>
    <property type="match status" value="1"/>
</dbReference>
<organism evidence="3 4">
    <name type="scientific">Tepidiphilus thermophilus</name>
    <dbReference type="NCBI Taxonomy" id="876478"/>
    <lineage>
        <taxon>Bacteria</taxon>
        <taxon>Pseudomonadati</taxon>
        <taxon>Pseudomonadota</taxon>
        <taxon>Hydrogenophilia</taxon>
        <taxon>Hydrogenophilales</taxon>
        <taxon>Hydrogenophilaceae</taxon>
        <taxon>Tepidiphilus</taxon>
    </lineage>
</organism>
<name>A0A0K6IUJ9_9PROT</name>
<evidence type="ECO:0000256" key="2">
    <source>
        <dbReference type="SAM" id="SignalP"/>
    </source>
</evidence>
<dbReference type="AlphaFoldDB" id="A0A0K6IUJ9"/>
<evidence type="ECO:0000313" key="4">
    <source>
        <dbReference type="Proteomes" id="UP000182108"/>
    </source>
</evidence>
<feature type="signal peptide" evidence="2">
    <location>
        <begin position="1"/>
        <end position="21"/>
    </location>
</feature>
<proteinExistence type="predicted"/>
<dbReference type="RefSeq" id="WP_055423245.1">
    <property type="nucleotide sequence ID" value="NZ_CYHH01000004.1"/>
</dbReference>
<accession>A0A0K6IUJ9</accession>
<keyword evidence="4" id="KW-1185">Reference proteome</keyword>
<evidence type="ECO:0000256" key="1">
    <source>
        <dbReference type="SAM" id="MobiDB-lite"/>
    </source>
</evidence>
<evidence type="ECO:0000313" key="3">
    <source>
        <dbReference type="EMBL" id="CUB06780.1"/>
    </source>
</evidence>
<sequence>MKPRLRPFLFASLLMAGTAWAQQSSRPPLEPIPEPPPLPGPITEEDLIEPQVTIRKEGEDEVTEYRVGGRVYMIKVVPAHGGTPYYLIDRTGNGVMERFDGTPELSVPMWILKSW</sequence>
<dbReference type="Proteomes" id="UP000182108">
    <property type="component" value="Unassembled WGS sequence"/>
</dbReference>
<feature type="chain" id="PRO_5005505546" description="DUF2782 domain-containing protein" evidence="2">
    <location>
        <begin position="22"/>
        <end position="115"/>
    </location>
</feature>
<feature type="compositionally biased region" description="Pro residues" evidence="1">
    <location>
        <begin position="28"/>
        <end position="40"/>
    </location>
</feature>